<evidence type="ECO:0000256" key="11">
    <source>
        <dbReference type="ARBA" id="ARBA00023284"/>
    </source>
</evidence>
<evidence type="ECO:0000256" key="3">
    <source>
        <dbReference type="ARBA" id="ARBA00022448"/>
    </source>
</evidence>
<keyword evidence="8 12" id="KW-0472">Membrane</keyword>
<keyword evidence="7" id="KW-0560">Oxidoreductase</keyword>
<evidence type="ECO:0000256" key="7">
    <source>
        <dbReference type="ARBA" id="ARBA00023002"/>
    </source>
</evidence>
<dbReference type="SUPFAM" id="SSF158442">
    <property type="entry name" value="DsbB-like"/>
    <property type="match status" value="1"/>
</dbReference>
<evidence type="ECO:0008006" key="15">
    <source>
        <dbReference type="Google" id="ProtNLM"/>
    </source>
</evidence>
<evidence type="ECO:0000256" key="6">
    <source>
        <dbReference type="ARBA" id="ARBA00022989"/>
    </source>
</evidence>
<feature type="transmembrane region" description="Helical" evidence="12">
    <location>
        <begin position="80"/>
        <end position="98"/>
    </location>
</feature>
<keyword evidence="3" id="KW-0813">Transport</keyword>
<reference evidence="13 14" key="1">
    <citation type="journal article" date="2016" name="Nat. Commun.">
        <title>Thousands of microbial genomes shed light on interconnected biogeochemical processes in an aquifer system.</title>
        <authorList>
            <person name="Anantharaman K."/>
            <person name="Brown C.T."/>
            <person name="Hug L.A."/>
            <person name="Sharon I."/>
            <person name="Castelle C.J."/>
            <person name="Probst A.J."/>
            <person name="Thomas B.C."/>
            <person name="Singh A."/>
            <person name="Wilkins M.J."/>
            <person name="Karaoz U."/>
            <person name="Brodie E.L."/>
            <person name="Williams K.H."/>
            <person name="Hubbard S.S."/>
            <person name="Banfield J.F."/>
        </authorList>
    </citation>
    <scope>NUCLEOTIDE SEQUENCE [LARGE SCALE GENOMIC DNA]</scope>
</reference>
<name>A0A1F6ED16_9BACT</name>
<dbReference type="InterPro" id="IPR023380">
    <property type="entry name" value="DsbB-like_sf"/>
</dbReference>
<evidence type="ECO:0000256" key="8">
    <source>
        <dbReference type="ARBA" id="ARBA00023136"/>
    </source>
</evidence>
<dbReference type="GO" id="GO:0006457">
    <property type="term" value="P:protein folding"/>
    <property type="evidence" value="ECO:0007669"/>
    <property type="project" value="InterPro"/>
</dbReference>
<proteinExistence type="inferred from homology"/>
<comment type="caution">
    <text evidence="13">The sequence shown here is derived from an EMBL/GenBank/DDBJ whole genome shotgun (WGS) entry which is preliminary data.</text>
</comment>
<keyword evidence="9" id="KW-1015">Disulfide bond</keyword>
<evidence type="ECO:0000256" key="4">
    <source>
        <dbReference type="ARBA" id="ARBA00022692"/>
    </source>
</evidence>
<evidence type="ECO:0000313" key="14">
    <source>
        <dbReference type="Proteomes" id="UP000179115"/>
    </source>
</evidence>
<feature type="transmembrane region" description="Helical" evidence="12">
    <location>
        <begin position="153"/>
        <end position="173"/>
    </location>
</feature>
<evidence type="ECO:0000256" key="9">
    <source>
        <dbReference type="ARBA" id="ARBA00023157"/>
    </source>
</evidence>
<keyword evidence="5" id="KW-0249">Electron transport</keyword>
<feature type="transmembrane region" description="Helical" evidence="12">
    <location>
        <begin position="52"/>
        <end position="74"/>
    </location>
</feature>
<sequence length="183" mass="19862">MFFSPEQLNLFLALGVVALQGAAVILLVLFFLRTKPSVAPLLLFLKKRGLLVALLLTLGAIAVTLYHSTVVGILPCPLCYIQRIFLYPQAVLFALALWKRDSGIADYSIALSIGGAAIALYQHLLQMNVVSAAPCSVNGADCAARIFFEFGYITYPLMAFSVFAFLIALMLHVRRGAHTVTAI</sequence>
<dbReference type="AlphaFoldDB" id="A0A1F6ED16"/>
<dbReference type="STRING" id="1798508.A3A35_02075"/>
<evidence type="ECO:0000256" key="12">
    <source>
        <dbReference type="SAM" id="Phobius"/>
    </source>
</evidence>
<dbReference type="Proteomes" id="UP000179115">
    <property type="component" value="Unassembled WGS sequence"/>
</dbReference>
<protein>
    <recommendedName>
        <fullName evidence="15">Disulfide bond formation protein DsbB</fullName>
    </recommendedName>
</protein>
<dbReference type="InterPro" id="IPR003752">
    <property type="entry name" value="DiS_bond_form_DsbB/BdbC"/>
</dbReference>
<evidence type="ECO:0000256" key="10">
    <source>
        <dbReference type="ARBA" id="ARBA00023186"/>
    </source>
</evidence>
<keyword evidence="6 12" id="KW-1133">Transmembrane helix</keyword>
<evidence type="ECO:0000256" key="2">
    <source>
        <dbReference type="ARBA" id="ARBA00007602"/>
    </source>
</evidence>
<dbReference type="GO" id="GO:0015035">
    <property type="term" value="F:protein-disulfide reductase activity"/>
    <property type="evidence" value="ECO:0007669"/>
    <property type="project" value="InterPro"/>
</dbReference>
<feature type="transmembrane region" description="Helical" evidence="12">
    <location>
        <begin position="105"/>
        <end position="124"/>
    </location>
</feature>
<gene>
    <name evidence="13" type="ORF">A3A35_02075</name>
</gene>
<dbReference type="InterPro" id="IPR012187">
    <property type="entry name" value="Disulphide_bond_form_BdbC"/>
</dbReference>
<dbReference type="PANTHER" id="PTHR43469">
    <property type="entry name" value="DISULFIDE FORMATION PROTEIN-RELATED"/>
    <property type="match status" value="1"/>
</dbReference>
<organism evidence="13 14">
    <name type="scientific">Candidatus Kaiserbacteria bacterium RIFCSPLOWO2_01_FULL_51_21</name>
    <dbReference type="NCBI Taxonomy" id="1798508"/>
    <lineage>
        <taxon>Bacteria</taxon>
        <taxon>Candidatus Kaiseribacteriota</taxon>
    </lineage>
</organism>
<comment type="subcellular location">
    <subcellularLocation>
        <location evidence="1">Membrane</location>
        <topology evidence="1">Multi-pass membrane protein</topology>
    </subcellularLocation>
</comment>
<comment type="similarity">
    <text evidence="2">Belongs to the DsbB family. BdbC subfamily.</text>
</comment>
<dbReference type="Gene3D" id="1.20.1550.10">
    <property type="entry name" value="DsbB-like"/>
    <property type="match status" value="1"/>
</dbReference>
<dbReference type="EMBL" id="MFLV01000017">
    <property type="protein sequence ID" value="OGG71500.1"/>
    <property type="molecule type" value="Genomic_DNA"/>
</dbReference>
<evidence type="ECO:0000313" key="13">
    <source>
        <dbReference type="EMBL" id="OGG71500.1"/>
    </source>
</evidence>
<evidence type="ECO:0000256" key="5">
    <source>
        <dbReference type="ARBA" id="ARBA00022982"/>
    </source>
</evidence>
<dbReference type="GO" id="GO:0016020">
    <property type="term" value="C:membrane"/>
    <property type="evidence" value="ECO:0007669"/>
    <property type="project" value="UniProtKB-SubCell"/>
</dbReference>
<evidence type="ECO:0000256" key="1">
    <source>
        <dbReference type="ARBA" id="ARBA00004141"/>
    </source>
</evidence>
<dbReference type="PANTHER" id="PTHR43469:SF1">
    <property type="entry name" value="SPBETA PROPHAGE-DERIVED DISULFIDE BOND FORMATION PROTEIN B"/>
    <property type="match status" value="1"/>
</dbReference>
<keyword evidence="4 12" id="KW-0812">Transmembrane</keyword>
<dbReference type="Pfam" id="PF02600">
    <property type="entry name" value="DsbB"/>
    <property type="match status" value="1"/>
</dbReference>
<keyword evidence="10" id="KW-0143">Chaperone</keyword>
<feature type="transmembrane region" description="Helical" evidence="12">
    <location>
        <begin position="12"/>
        <end position="32"/>
    </location>
</feature>
<accession>A0A1F6ED16</accession>
<keyword evidence="11" id="KW-0676">Redox-active center</keyword>